<dbReference type="PANTHER" id="PTHR43780">
    <property type="entry name" value="1-AMINOCYCLOPROPANE-1-CARBOXYLATE DEAMINASE-RELATED"/>
    <property type="match status" value="1"/>
</dbReference>
<dbReference type="Gene3D" id="3.40.50.1100">
    <property type="match status" value="2"/>
</dbReference>
<sequence length="316" mass="34596">MSALSADAELLDRAMQVRYQPVYLPECTKAGVTVRLRRDDLIDDLAVGNKFYKLFLNIKQAKASGKNRIVTQGGPWSNHILATALVSAQYGLKSKAFIRGAHHRFFSETLKDCISNGMELEFVSTSKYDQLGAQDVQAEDFFVPEGGSNKAGVAGCEYIGRALKALPYKPASVCVAVGTGGTFAGLVKGLNGWCHTVGVPVLKAASGSTKLYGLDSISRYPWSLIWGFHLGGYARKLPRSALDFCRQFEARNSIALDPVYTLKLLWSIERLASLGYWRRGQSVVALHTGGLQGRRGFSDQLDWQEPKSLNASNCYG</sequence>
<dbReference type="RefSeq" id="WP_302721780.1">
    <property type="nucleotide sequence ID" value="NZ_JAULRU010000418.1"/>
</dbReference>
<gene>
    <name evidence="5" type="ORF">SCD92_17590</name>
</gene>
<comment type="cofactor">
    <cofactor evidence="1">
        <name>pyridoxal 5'-phosphate</name>
        <dbReference type="ChEBI" id="CHEBI:597326"/>
    </cofactor>
</comment>
<dbReference type="Pfam" id="PF00291">
    <property type="entry name" value="PALP"/>
    <property type="match status" value="1"/>
</dbReference>
<evidence type="ECO:0000256" key="1">
    <source>
        <dbReference type="ARBA" id="ARBA00001933"/>
    </source>
</evidence>
<keyword evidence="6" id="KW-1185">Reference proteome</keyword>
<accession>A0ABU4S3R9</accession>
<proteinExistence type="inferred from homology"/>
<dbReference type="InterPro" id="IPR001926">
    <property type="entry name" value="TrpB-like_PALP"/>
</dbReference>
<keyword evidence="3" id="KW-0663">Pyridoxal phosphate</keyword>
<dbReference type="Proteomes" id="UP001273505">
    <property type="component" value="Unassembled WGS sequence"/>
</dbReference>
<dbReference type="InterPro" id="IPR036052">
    <property type="entry name" value="TrpB-like_PALP_sf"/>
</dbReference>
<dbReference type="EMBL" id="JAXAFO010000042">
    <property type="protein sequence ID" value="MDX6851196.1"/>
    <property type="molecule type" value="Genomic_DNA"/>
</dbReference>
<name>A0ABU4S3R9_9GAMM</name>
<evidence type="ECO:0000313" key="5">
    <source>
        <dbReference type="EMBL" id="MDX6851196.1"/>
    </source>
</evidence>
<evidence type="ECO:0000259" key="4">
    <source>
        <dbReference type="Pfam" id="PF00291"/>
    </source>
</evidence>
<dbReference type="SUPFAM" id="SSF53686">
    <property type="entry name" value="Tryptophan synthase beta subunit-like PLP-dependent enzymes"/>
    <property type="match status" value="1"/>
</dbReference>
<organism evidence="5 6">
    <name type="scientific">Gilvimarinus gilvus</name>
    <dbReference type="NCBI Taxonomy" id="3058038"/>
    <lineage>
        <taxon>Bacteria</taxon>
        <taxon>Pseudomonadati</taxon>
        <taxon>Pseudomonadota</taxon>
        <taxon>Gammaproteobacteria</taxon>
        <taxon>Cellvibrionales</taxon>
        <taxon>Cellvibrionaceae</taxon>
        <taxon>Gilvimarinus</taxon>
    </lineage>
</organism>
<comment type="caution">
    <text evidence="5">The sequence shown here is derived from an EMBL/GenBank/DDBJ whole genome shotgun (WGS) entry which is preliminary data.</text>
</comment>
<dbReference type="PANTHER" id="PTHR43780:SF2">
    <property type="entry name" value="1-AMINOCYCLOPROPANE-1-CARBOXYLATE DEAMINASE-RELATED"/>
    <property type="match status" value="1"/>
</dbReference>
<evidence type="ECO:0000256" key="3">
    <source>
        <dbReference type="ARBA" id="ARBA00022898"/>
    </source>
</evidence>
<comment type="similarity">
    <text evidence="2">Belongs to the ACC deaminase/D-cysteine desulfhydrase family.</text>
</comment>
<protein>
    <submittedName>
        <fullName evidence="5">Pyridoxal-phosphate dependent enzyme</fullName>
    </submittedName>
</protein>
<evidence type="ECO:0000256" key="2">
    <source>
        <dbReference type="ARBA" id="ARBA00008639"/>
    </source>
</evidence>
<reference evidence="5 6" key="1">
    <citation type="submission" date="2023-11" db="EMBL/GenBank/DDBJ databases">
        <title>Gilvimarinus fulvus sp. nov., isolated from the surface of Kelp.</title>
        <authorList>
            <person name="Sun Y.Y."/>
            <person name="Gong Y."/>
            <person name="Du Z.J."/>
        </authorList>
    </citation>
    <scope>NUCLEOTIDE SEQUENCE [LARGE SCALE GENOMIC DNA]</scope>
    <source>
        <strain evidence="5 6">SDUM040013</strain>
    </source>
</reference>
<feature type="domain" description="Tryptophan synthase beta chain-like PALP" evidence="4">
    <location>
        <begin position="29"/>
        <end position="289"/>
    </location>
</feature>
<dbReference type="PIRSF" id="PIRSF006278">
    <property type="entry name" value="ACCD_DCysDesulf"/>
    <property type="match status" value="1"/>
</dbReference>
<dbReference type="InterPro" id="IPR027278">
    <property type="entry name" value="ACCD_DCysDesulf"/>
</dbReference>
<evidence type="ECO:0000313" key="6">
    <source>
        <dbReference type="Proteomes" id="UP001273505"/>
    </source>
</evidence>